<reference evidence="1 2" key="1">
    <citation type="submission" date="2022-05" db="EMBL/GenBank/DDBJ databases">
        <authorList>
            <consortium name="Genoscope - CEA"/>
            <person name="William W."/>
        </authorList>
    </citation>
    <scope>NUCLEOTIDE SEQUENCE [LARGE SCALE GENOMIC DNA]</scope>
</reference>
<dbReference type="Proteomes" id="UP001159428">
    <property type="component" value="Unassembled WGS sequence"/>
</dbReference>
<sequence length="104" mass="11521">MKIKNVFKYYTSITYARFLPLLAYLVPGNSRLKCVSGFYELIKTLKSHGYVQDKDGMADKGFTIGNELQKLGLSLNIPPFAQIGCQMSASDTALTSKIAKQSPH</sequence>
<protein>
    <submittedName>
        <fullName evidence="1">Uncharacterized protein</fullName>
    </submittedName>
</protein>
<accession>A0AAU9XCP7</accession>
<gene>
    <name evidence="1" type="ORF">PMEA_00020897</name>
</gene>
<keyword evidence="2" id="KW-1185">Reference proteome</keyword>
<name>A0AAU9XCP7_9CNID</name>
<evidence type="ECO:0000313" key="1">
    <source>
        <dbReference type="EMBL" id="CAH3144004.1"/>
    </source>
</evidence>
<evidence type="ECO:0000313" key="2">
    <source>
        <dbReference type="Proteomes" id="UP001159428"/>
    </source>
</evidence>
<comment type="caution">
    <text evidence="1">The sequence shown here is derived from an EMBL/GenBank/DDBJ whole genome shotgun (WGS) entry which is preliminary data.</text>
</comment>
<proteinExistence type="predicted"/>
<dbReference type="AlphaFoldDB" id="A0AAU9XCP7"/>
<organism evidence="1 2">
    <name type="scientific">Pocillopora meandrina</name>
    <dbReference type="NCBI Taxonomy" id="46732"/>
    <lineage>
        <taxon>Eukaryota</taxon>
        <taxon>Metazoa</taxon>
        <taxon>Cnidaria</taxon>
        <taxon>Anthozoa</taxon>
        <taxon>Hexacorallia</taxon>
        <taxon>Scleractinia</taxon>
        <taxon>Astrocoeniina</taxon>
        <taxon>Pocilloporidae</taxon>
        <taxon>Pocillopora</taxon>
    </lineage>
</organism>
<dbReference type="EMBL" id="CALNXJ010000038">
    <property type="protein sequence ID" value="CAH3144004.1"/>
    <property type="molecule type" value="Genomic_DNA"/>
</dbReference>